<dbReference type="GO" id="GO:0003841">
    <property type="term" value="F:1-acylglycerol-3-phosphate O-acyltransferase activity"/>
    <property type="evidence" value="ECO:0007669"/>
    <property type="project" value="UniProtKB-UniRule"/>
</dbReference>
<comment type="pathway">
    <text evidence="1">Phospholipid metabolism; CDP-diacylglycerol biosynthesis; CDP-diacylglycerol from sn-glycerol 3-phosphate: step 2/3.</text>
</comment>
<reference evidence="8 9" key="1">
    <citation type="submission" date="2015-04" db="EMBL/GenBank/DDBJ databases">
        <authorList>
            <person name="Syromyatnikov M.Y."/>
            <person name="Popov V.N."/>
        </authorList>
    </citation>
    <scope>NUCLEOTIDE SEQUENCE [LARGE SCALE GENOMIC DNA]</scope>
</reference>
<keyword evidence="9" id="KW-1185">Reference proteome</keyword>
<evidence type="ECO:0000313" key="8">
    <source>
        <dbReference type="EMBL" id="CRK90843.1"/>
    </source>
</evidence>
<evidence type="ECO:0000256" key="4">
    <source>
        <dbReference type="ARBA" id="ARBA00023315"/>
    </source>
</evidence>
<dbReference type="Pfam" id="PF01553">
    <property type="entry name" value="Acyltransferase"/>
    <property type="match status" value="1"/>
</dbReference>
<gene>
    <name evidence="8" type="ORF">CLUMA_CG004533</name>
</gene>
<dbReference type="SUPFAM" id="SSF69593">
    <property type="entry name" value="Glycerol-3-phosphate (1)-acyltransferase"/>
    <property type="match status" value="1"/>
</dbReference>
<dbReference type="OrthoDB" id="202234at2759"/>
<feature type="transmembrane region" description="Helical" evidence="6">
    <location>
        <begin position="12"/>
        <end position="33"/>
    </location>
</feature>
<dbReference type="InterPro" id="IPR004552">
    <property type="entry name" value="AGP_acyltrans"/>
</dbReference>
<dbReference type="PANTHER" id="PTHR10434">
    <property type="entry name" value="1-ACYL-SN-GLYCEROL-3-PHOSPHATE ACYLTRANSFERASE"/>
    <property type="match status" value="1"/>
</dbReference>
<comment type="similarity">
    <text evidence="2 5">Belongs to the 1-acyl-sn-glycerol-3-phosphate acyltransferase family.</text>
</comment>
<dbReference type="EMBL" id="CVRI01000020">
    <property type="protein sequence ID" value="CRK90843.1"/>
    <property type="molecule type" value="Genomic_DNA"/>
</dbReference>
<sequence>MFRNFKTIKYYVKYIFFCFMMTIVPTLLLPYFLMRPKNVLNLIPASKILRITSRIIGVKFTLRGHKHLEEERAAVIISNHQSSLDILGMLEIWPVMKRTTVIARMLLLFAGPFGIGAWLCGLVFINKDSADRGKKKMNKAMEKLKNEKTKLWVFPEGYRNRAGTIDEFKKGAFHLAIDAQVPIIPVVFSSYLTFTSKEKKIFNSGEILIEALPAIPTKGLKSEDINELIKTTRDIIVKKYEELNSEIENKKKS</sequence>
<dbReference type="GO" id="GO:0016020">
    <property type="term" value="C:membrane"/>
    <property type="evidence" value="ECO:0007669"/>
    <property type="project" value="InterPro"/>
</dbReference>
<keyword evidence="5" id="KW-0443">Lipid metabolism</keyword>
<evidence type="ECO:0000313" key="9">
    <source>
        <dbReference type="Proteomes" id="UP000183832"/>
    </source>
</evidence>
<dbReference type="Proteomes" id="UP000183832">
    <property type="component" value="Unassembled WGS sequence"/>
</dbReference>
<dbReference type="NCBIfam" id="TIGR00530">
    <property type="entry name" value="AGP_acyltrn"/>
    <property type="match status" value="1"/>
</dbReference>
<organism evidence="8 9">
    <name type="scientific">Clunio marinus</name>
    <dbReference type="NCBI Taxonomy" id="568069"/>
    <lineage>
        <taxon>Eukaryota</taxon>
        <taxon>Metazoa</taxon>
        <taxon>Ecdysozoa</taxon>
        <taxon>Arthropoda</taxon>
        <taxon>Hexapoda</taxon>
        <taxon>Insecta</taxon>
        <taxon>Pterygota</taxon>
        <taxon>Neoptera</taxon>
        <taxon>Endopterygota</taxon>
        <taxon>Diptera</taxon>
        <taxon>Nematocera</taxon>
        <taxon>Chironomoidea</taxon>
        <taxon>Chironomidae</taxon>
        <taxon>Clunio</taxon>
    </lineage>
</organism>
<evidence type="ECO:0000259" key="7">
    <source>
        <dbReference type="SMART" id="SM00563"/>
    </source>
</evidence>
<evidence type="ECO:0000256" key="3">
    <source>
        <dbReference type="ARBA" id="ARBA00022679"/>
    </source>
</evidence>
<keyword evidence="6" id="KW-1133">Transmembrane helix</keyword>
<protein>
    <recommendedName>
        <fullName evidence="5">1-acyl-sn-glycerol-3-phosphate acyltransferase</fullName>
        <ecNumber evidence="5">2.3.1.51</ecNumber>
    </recommendedName>
</protein>
<comment type="catalytic activity">
    <reaction evidence="5">
        <text>a 1-acyl-sn-glycero-3-phosphate + an acyl-CoA = a 1,2-diacyl-sn-glycero-3-phosphate + CoA</text>
        <dbReference type="Rhea" id="RHEA:19709"/>
        <dbReference type="ChEBI" id="CHEBI:57287"/>
        <dbReference type="ChEBI" id="CHEBI:57970"/>
        <dbReference type="ChEBI" id="CHEBI:58342"/>
        <dbReference type="ChEBI" id="CHEBI:58608"/>
        <dbReference type="EC" id="2.3.1.51"/>
    </reaction>
</comment>
<dbReference type="GO" id="GO:0006654">
    <property type="term" value="P:phosphatidic acid biosynthetic process"/>
    <property type="evidence" value="ECO:0007669"/>
    <property type="project" value="TreeGrafter"/>
</dbReference>
<dbReference type="EC" id="2.3.1.51" evidence="5"/>
<accession>A0A1J1HS85</accession>
<dbReference type="STRING" id="568069.A0A1J1HS85"/>
<keyword evidence="6" id="KW-0472">Membrane</keyword>
<proteinExistence type="inferred from homology"/>
<dbReference type="PANTHER" id="PTHR10434:SF11">
    <property type="entry name" value="1-ACYL-SN-GLYCEROL-3-PHOSPHATE ACYLTRANSFERASE"/>
    <property type="match status" value="1"/>
</dbReference>
<name>A0A1J1HS85_9DIPT</name>
<keyword evidence="3 5" id="KW-0808">Transferase</keyword>
<dbReference type="CDD" id="cd07989">
    <property type="entry name" value="LPLAT_AGPAT-like"/>
    <property type="match status" value="1"/>
</dbReference>
<dbReference type="GO" id="GO:0005783">
    <property type="term" value="C:endoplasmic reticulum"/>
    <property type="evidence" value="ECO:0007669"/>
    <property type="project" value="TreeGrafter"/>
</dbReference>
<keyword evidence="4 5" id="KW-0012">Acyltransferase</keyword>
<keyword evidence="5" id="KW-0594">Phospholipid biosynthesis</keyword>
<feature type="domain" description="Phospholipid/glycerol acyltransferase" evidence="7">
    <location>
        <begin position="74"/>
        <end position="191"/>
    </location>
</feature>
<keyword evidence="5" id="KW-1208">Phospholipid metabolism</keyword>
<keyword evidence="5" id="KW-0444">Lipid biosynthesis</keyword>
<evidence type="ECO:0000256" key="1">
    <source>
        <dbReference type="ARBA" id="ARBA00004728"/>
    </source>
</evidence>
<evidence type="ECO:0000256" key="6">
    <source>
        <dbReference type="SAM" id="Phobius"/>
    </source>
</evidence>
<comment type="domain">
    <text evidence="5">The HXXXXD motif is essential for acyltransferase activity and may constitute the binding site for the phosphate moiety of the glycerol-3-phosphate.</text>
</comment>
<keyword evidence="6" id="KW-0812">Transmembrane</keyword>
<evidence type="ECO:0000256" key="2">
    <source>
        <dbReference type="ARBA" id="ARBA00008655"/>
    </source>
</evidence>
<feature type="transmembrane region" description="Helical" evidence="6">
    <location>
        <begin position="101"/>
        <end position="125"/>
    </location>
</feature>
<evidence type="ECO:0000256" key="5">
    <source>
        <dbReference type="RuleBase" id="RU361267"/>
    </source>
</evidence>
<dbReference type="AlphaFoldDB" id="A0A1J1HS85"/>
<dbReference type="SMART" id="SM00563">
    <property type="entry name" value="PlsC"/>
    <property type="match status" value="1"/>
</dbReference>
<dbReference type="InterPro" id="IPR002123">
    <property type="entry name" value="Plipid/glycerol_acylTrfase"/>
</dbReference>